<evidence type="ECO:0000313" key="8">
    <source>
        <dbReference type="Proteomes" id="UP000014500"/>
    </source>
</evidence>
<dbReference type="Gene3D" id="3.20.20.80">
    <property type="entry name" value="Glycosidases"/>
    <property type="match status" value="1"/>
</dbReference>
<dbReference type="GO" id="GO:0005975">
    <property type="term" value="P:carbohydrate metabolic process"/>
    <property type="evidence" value="ECO:0007669"/>
    <property type="project" value="InterPro"/>
</dbReference>
<keyword evidence="4" id="KW-0378">Hydrolase</keyword>
<keyword evidence="5" id="KW-0812">Transmembrane</keyword>
<protein>
    <recommendedName>
        <fullName evidence="3">beta-N-acetylhexosaminidase</fullName>
        <ecNumber evidence="3">3.2.1.52</ecNumber>
    </recommendedName>
</protein>
<evidence type="ECO:0000256" key="4">
    <source>
        <dbReference type="ARBA" id="ARBA00022801"/>
    </source>
</evidence>
<dbReference type="EC" id="3.2.1.52" evidence="3"/>
<proteinExistence type="inferred from homology"/>
<dbReference type="EnsemblMetazoa" id="SMAR005033-RA">
    <property type="protein sequence ID" value="SMAR005033-PA"/>
    <property type="gene ID" value="SMAR005033"/>
</dbReference>
<reference evidence="7" key="2">
    <citation type="submission" date="2015-02" db="UniProtKB">
        <authorList>
            <consortium name="EnsemblMetazoa"/>
        </authorList>
    </citation>
    <scope>IDENTIFICATION</scope>
</reference>
<reference evidence="8" key="1">
    <citation type="submission" date="2011-05" db="EMBL/GenBank/DDBJ databases">
        <authorList>
            <person name="Richards S.R."/>
            <person name="Qu J."/>
            <person name="Jiang H."/>
            <person name="Jhangiani S.N."/>
            <person name="Agravi P."/>
            <person name="Goodspeed R."/>
            <person name="Gross S."/>
            <person name="Mandapat C."/>
            <person name="Jackson L."/>
            <person name="Mathew T."/>
            <person name="Pu L."/>
            <person name="Thornton R."/>
            <person name="Saada N."/>
            <person name="Wilczek-Boney K.B."/>
            <person name="Lee S."/>
            <person name="Kovar C."/>
            <person name="Wu Y."/>
            <person name="Scherer S.E."/>
            <person name="Worley K.C."/>
            <person name="Muzny D.M."/>
            <person name="Gibbs R."/>
        </authorList>
    </citation>
    <scope>NUCLEOTIDE SEQUENCE</scope>
    <source>
        <strain evidence="8">Brora</strain>
    </source>
</reference>
<feature type="transmembrane region" description="Helical" evidence="5">
    <location>
        <begin position="17"/>
        <end position="35"/>
    </location>
</feature>
<evidence type="ECO:0000313" key="7">
    <source>
        <dbReference type="EnsemblMetazoa" id="SMAR005033-PA"/>
    </source>
</evidence>
<accession>T1IV42</accession>
<dbReference type="HOGENOM" id="CLU_019666_1_0_1"/>
<evidence type="ECO:0000256" key="2">
    <source>
        <dbReference type="ARBA" id="ARBA00006285"/>
    </source>
</evidence>
<dbReference type="InterPro" id="IPR015883">
    <property type="entry name" value="Glyco_hydro_20_cat"/>
</dbReference>
<evidence type="ECO:0000256" key="5">
    <source>
        <dbReference type="SAM" id="Phobius"/>
    </source>
</evidence>
<evidence type="ECO:0000256" key="3">
    <source>
        <dbReference type="ARBA" id="ARBA00012663"/>
    </source>
</evidence>
<dbReference type="AlphaFoldDB" id="T1IV42"/>
<dbReference type="InterPro" id="IPR017853">
    <property type="entry name" value="GH"/>
</dbReference>
<sequence>MRTFLHHVFASLWRRKILVLVLLLVFVVSMMFFQYNSVDDDDSTLSLQSKLHNGGQRTLRTFETRGNNNNSDRFQHLLRSAEQQQRMHHRPVSGEQQRVAEDVEQGILPRILPSDRRMQEVIPNSGQIDVVLHPLKENEEHVDVMAGPQPHKKPPSREFFYGHGQVKEIPYQHSKLRHDDSNAIDGQIVPPGTPFVPRRRLVHLDLKGAPPKIVYLEKLMPILKGLGATGLLIEYEDMFPYDGPLKWIAAHNHYSKKEVRAILRLAKQNELEVIPLVQTFGHLEFVLKLENFQHLRELPAIPQAMCPSRNESFTVVQQLIDQVMDMHKGVRWLHIGCDEVFQLGVCSLCNQQPREALFLSHVARVAQYAREKYHVIPIVWDDMFHHMSTETLRSYDMGNLVEPMLWTYVNDIYRFISPNVWTVYSEVFPYIWAASAFKGAFGETLSIPIISRHLENNLAWIDVLNQEQRRFREIRGIAITGWQRYDHFAVLCELLPAAVPSLAVNVLATSNGYFNESLQSQLFDGLQCMKHQKYTTFIDLEHDPHLWAKLSFCFFPGVAFFKVTEHLSRLRQGVDEFLKSETLHKAWLTEYNVRRNFSSLTRIDTTMQELPRYLYDVETLIKHSRDALREAFDEYTVAEWIEQNVYPMLRKLELLNRAASSLKKLNTWPVRPFETLPDLQRFNIGIPDDNS</sequence>
<dbReference type="CDD" id="cd06565">
    <property type="entry name" value="GH20_GcnA-like"/>
    <property type="match status" value="1"/>
</dbReference>
<dbReference type="OMA" id="VCSYPGH"/>
<dbReference type="PANTHER" id="PTHR21040">
    <property type="entry name" value="BCDNA.GH04120"/>
    <property type="match status" value="1"/>
</dbReference>
<comment type="similarity">
    <text evidence="2">Belongs to the glycosyl hydrolase 20 family.</text>
</comment>
<dbReference type="GO" id="GO:0004563">
    <property type="term" value="F:beta-N-acetylhexosaminidase activity"/>
    <property type="evidence" value="ECO:0007669"/>
    <property type="project" value="UniProtKB-EC"/>
</dbReference>
<name>T1IV42_STRMM</name>
<dbReference type="InterPro" id="IPR038901">
    <property type="entry name" value="HEXDC-like"/>
</dbReference>
<keyword evidence="5" id="KW-0472">Membrane</keyword>
<evidence type="ECO:0000256" key="1">
    <source>
        <dbReference type="ARBA" id="ARBA00001231"/>
    </source>
</evidence>
<dbReference type="EMBL" id="JH431574">
    <property type="status" value="NOT_ANNOTATED_CDS"/>
    <property type="molecule type" value="Genomic_DNA"/>
</dbReference>
<keyword evidence="8" id="KW-1185">Reference proteome</keyword>
<feature type="domain" description="Glycoside hydrolase family 20 catalytic" evidence="6">
    <location>
        <begin position="251"/>
        <end position="388"/>
    </location>
</feature>
<dbReference type="SUPFAM" id="SSF51445">
    <property type="entry name" value="(Trans)glycosidases"/>
    <property type="match status" value="1"/>
</dbReference>
<organism evidence="7 8">
    <name type="scientific">Strigamia maritima</name>
    <name type="common">European centipede</name>
    <name type="synonym">Geophilus maritimus</name>
    <dbReference type="NCBI Taxonomy" id="126957"/>
    <lineage>
        <taxon>Eukaryota</taxon>
        <taxon>Metazoa</taxon>
        <taxon>Ecdysozoa</taxon>
        <taxon>Arthropoda</taxon>
        <taxon>Myriapoda</taxon>
        <taxon>Chilopoda</taxon>
        <taxon>Pleurostigmophora</taxon>
        <taxon>Geophilomorpha</taxon>
        <taxon>Linotaeniidae</taxon>
        <taxon>Strigamia</taxon>
    </lineage>
</organism>
<dbReference type="PANTHER" id="PTHR21040:SF8">
    <property type="entry name" value="BCDNA.GH04120"/>
    <property type="match status" value="1"/>
</dbReference>
<dbReference type="eggNOG" id="ENOG502QRCP">
    <property type="taxonomic scope" value="Eukaryota"/>
</dbReference>
<dbReference type="PhylomeDB" id="T1IV42"/>
<keyword evidence="5" id="KW-1133">Transmembrane helix</keyword>
<dbReference type="STRING" id="126957.T1IV42"/>
<comment type="catalytic activity">
    <reaction evidence="1">
        <text>Hydrolysis of terminal non-reducing N-acetyl-D-hexosamine residues in N-acetyl-beta-D-hexosaminides.</text>
        <dbReference type="EC" id="3.2.1.52"/>
    </reaction>
</comment>
<dbReference type="Pfam" id="PF00728">
    <property type="entry name" value="Glyco_hydro_20"/>
    <property type="match status" value="1"/>
</dbReference>
<dbReference type="Proteomes" id="UP000014500">
    <property type="component" value="Unassembled WGS sequence"/>
</dbReference>
<evidence type="ECO:0000259" key="6">
    <source>
        <dbReference type="Pfam" id="PF00728"/>
    </source>
</evidence>